<keyword evidence="8 17" id="KW-0812">Transmembrane</keyword>
<dbReference type="EMBL" id="EU856396">
    <property type="protein sequence ID" value="ACF19644.1"/>
    <property type="molecule type" value="Genomic_DNA"/>
</dbReference>
<feature type="transmembrane region" description="Helical" evidence="17">
    <location>
        <begin position="242"/>
        <end position="260"/>
    </location>
</feature>
<evidence type="ECO:0000259" key="18">
    <source>
        <dbReference type="Pfam" id="PF00361"/>
    </source>
</evidence>
<feature type="transmembrane region" description="Helical" evidence="17">
    <location>
        <begin position="133"/>
        <end position="155"/>
    </location>
</feature>
<feature type="domain" description="NADH:quinone oxidoreductase/Mrp antiporter transmembrane" evidence="18">
    <location>
        <begin position="98"/>
        <end position="381"/>
    </location>
</feature>
<feature type="transmembrane region" description="Helical" evidence="17">
    <location>
        <begin position="210"/>
        <end position="236"/>
    </location>
</feature>
<evidence type="ECO:0000256" key="12">
    <source>
        <dbReference type="ARBA" id="ARBA00023027"/>
    </source>
</evidence>
<dbReference type="InterPro" id="IPR001750">
    <property type="entry name" value="ND/Mrp_TM"/>
</dbReference>
<dbReference type="GO" id="GO:0042773">
    <property type="term" value="P:ATP synthesis coupled electron transport"/>
    <property type="evidence" value="ECO:0007669"/>
    <property type="project" value="InterPro"/>
</dbReference>
<evidence type="ECO:0000256" key="10">
    <source>
        <dbReference type="ARBA" id="ARBA00022982"/>
    </source>
</evidence>
<evidence type="ECO:0000256" key="4">
    <source>
        <dbReference type="ARBA" id="ARBA00012944"/>
    </source>
</evidence>
<accession>B3W617</accession>
<dbReference type="GO" id="GO:0015990">
    <property type="term" value="P:electron transport coupled proton transport"/>
    <property type="evidence" value="ECO:0007669"/>
    <property type="project" value="TreeGrafter"/>
</dbReference>
<dbReference type="GO" id="GO:0031966">
    <property type="term" value="C:mitochondrial membrane"/>
    <property type="evidence" value="ECO:0007669"/>
    <property type="project" value="UniProtKB-SubCell"/>
</dbReference>
<dbReference type="GO" id="GO:0003954">
    <property type="term" value="F:NADH dehydrogenase activity"/>
    <property type="evidence" value="ECO:0007669"/>
    <property type="project" value="TreeGrafter"/>
</dbReference>
<evidence type="ECO:0000256" key="3">
    <source>
        <dbReference type="ARBA" id="ARBA00009025"/>
    </source>
</evidence>
<dbReference type="EC" id="7.1.1.2" evidence="4 17"/>
<feature type="transmembrane region" description="Helical" evidence="17">
    <location>
        <begin position="363"/>
        <end position="393"/>
    </location>
</feature>
<evidence type="ECO:0000256" key="7">
    <source>
        <dbReference type="ARBA" id="ARBA00022660"/>
    </source>
</evidence>
<feature type="transmembrane region" description="Helical" evidence="17">
    <location>
        <begin position="103"/>
        <end position="126"/>
    </location>
</feature>
<gene>
    <name evidence="19" type="primary">nad4</name>
</gene>
<keyword evidence="13 17" id="KW-0830">Ubiquinone</keyword>
<dbReference type="GO" id="GO:0008137">
    <property type="term" value="F:NADH dehydrogenase (ubiquinone) activity"/>
    <property type="evidence" value="ECO:0007669"/>
    <property type="project" value="UniProtKB-UniRule"/>
</dbReference>
<dbReference type="AlphaFoldDB" id="B3W617"/>
<evidence type="ECO:0000256" key="11">
    <source>
        <dbReference type="ARBA" id="ARBA00022989"/>
    </source>
</evidence>
<evidence type="ECO:0000256" key="1">
    <source>
        <dbReference type="ARBA" id="ARBA00003257"/>
    </source>
</evidence>
<keyword evidence="11 17" id="KW-1133">Transmembrane helix</keyword>
<geneLocation type="mitochondrion" evidence="19"/>
<comment type="function">
    <text evidence="1">Core subunit of the mitochondrial membrane respiratory chain NADH dehydrogenase (Complex I) that is believed to belong to the minimal assembly required for catalysis. Complex I functions in the transfer of electrons from NADH to the respiratory chain. The immediate electron acceptor for the enzyme is believed to be ubiquinone.</text>
</comment>
<keyword evidence="7 17" id="KW-0679">Respiratory chain</keyword>
<proteinExistence type="inferred from homology"/>
<dbReference type="PANTHER" id="PTHR43507">
    <property type="entry name" value="NADH-UBIQUINONE OXIDOREDUCTASE CHAIN 4"/>
    <property type="match status" value="1"/>
</dbReference>
<evidence type="ECO:0000256" key="17">
    <source>
        <dbReference type="RuleBase" id="RU003297"/>
    </source>
</evidence>
<evidence type="ECO:0000256" key="6">
    <source>
        <dbReference type="ARBA" id="ARBA00022448"/>
    </source>
</evidence>
<dbReference type="PRINTS" id="PR01437">
    <property type="entry name" value="NUOXDRDTASE4"/>
</dbReference>
<name>B3W617_9ACAR</name>
<evidence type="ECO:0000256" key="16">
    <source>
        <dbReference type="ARBA" id="ARBA00049551"/>
    </source>
</evidence>
<keyword evidence="9" id="KW-1278">Translocase</keyword>
<evidence type="ECO:0000313" key="19">
    <source>
        <dbReference type="EMBL" id="ACF19644.1"/>
    </source>
</evidence>
<comment type="similarity">
    <text evidence="3 17">Belongs to the complex I subunit 4 family.</text>
</comment>
<evidence type="ECO:0000256" key="13">
    <source>
        <dbReference type="ARBA" id="ARBA00023075"/>
    </source>
</evidence>
<keyword evidence="15 17" id="KW-0472">Membrane</keyword>
<keyword evidence="12 17" id="KW-0520">NAD</keyword>
<evidence type="ECO:0000256" key="2">
    <source>
        <dbReference type="ARBA" id="ARBA00004225"/>
    </source>
</evidence>
<comment type="function">
    <text evidence="17">Core subunit of the mitochondrial membrane respiratory chain NADH dehydrogenase (Complex I) which catalyzes electron transfer from NADH through the respiratory chain, using ubiquinone as an electron acceptor. Essential for the catalytic activity and assembly of complex I.</text>
</comment>
<evidence type="ECO:0000256" key="14">
    <source>
        <dbReference type="ARBA" id="ARBA00023128"/>
    </source>
</evidence>
<keyword evidence="10 17" id="KW-0249">Electron transport</keyword>
<protein>
    <recommendedName>
        <fullName evidence="5 17">NADH-ubiquinone oxidoreductase chain 4</fullName>
        <ecNumber evidence="4 17">7.1.1.2</ecNumber>
    </recommendedName>
</protein>
<sequence>MGFFLILPFCLFFGKKSEYLKLIVLLYIFSFLMILSTFNLESLLFNFSVFSWGLILLTILISIFMIFGNFFFLFLELEFNFLLSVALLFSSVFFVFISSNLFVFYVFFEFSILPIFFIICGLGFMFERLESAFYMLMYTLFFSLPFIIFLFIVYSNQKNISFNSFWFIYFSLWDYFFIFISVFIFFVKVPSFFLHLWLPKAHVEAPVSGSMILAGVLLKLGVFGLYMVLPMVFFQVCLFSEVFFVWGIWGSLVSSFICFYQVDLSKMIAYLSIMHMNLVISGVFSFLEFSFWGIFLMLLSHGFVSSSLFYCLNIFYERFYSRSIFLVKGGVMMMPSLFFWFSLTLSFNISLPPSMNFFSELFLIFSILSFTNFNLLVLGGCLFMNSIISFYLFSSMFHGFNNINYSFELMNLKDMMLLFGHLFSLVSFLLFI</sequence>
<feature type="transmembrane region" description="Helical" evidence="17">
    <location>
        <begin position="292"/>
        <end position="312"/>
    </location>
</feature>
<comment type="subcellular location">
    <subcellularLocation>
        <location evidence="2 17">Mitochondrion membrane</location>
        <topology evidence="2 17">Multi-pass membrane protein</topology>
    </subcellularLocation>
</comment>
<dbReference type="InterPro" id="IPR003918">
    <property type="entry name" value="NADH_UbQ_OxRdtase"/>
</dbReference>
<reference evidence="19" key="1">
    <citation type="journal article" date="2009" name="Exp. Appl. Acarol.">
        <title>Mitochondrial genome sequence of Unionicola foili (Acari: Unionicolidae): a unique gene order with implications for phylogenetic inference.</title>
        <authorList>
            <person name="Ernsting B.R."/>
            <person name="Edwards D.D."/>
            <person name="Aldred K.J."/>
            <person name="Fites J.S."/>
            <person name="Neff C.R."/>
        </authorList>
    </citation>
    <scope>NUCLEOTIDE SEQUENCE</scope>
</reference>
<evidence type="ECO:0000256" key="8">
    <source>
        <dbReference type="ARBA" id="ARBA00022692"/>
    </source>
</evidence>
<dbReference type="GO" id="GO:0048039">
    <property type="term" value="F:ubiquinone binding"/>
    <property type="evidence" value="ECO:0007669"/>
    <property type="project" value="TreeGrafter"/>
</dbReference>
<dbReference type="PANTHER" id="PTHR43507:SF20">
    <property type="entry name" value="NADH-UBIQUINONE OXIDOREDUCTASE CHAIN 4"/>
    <property type="match status" value="1"/>
</dbReference>
<dbReference type="Pfam" id="PF00361">
    <property type="entry name" value="Proton_antipo_M"/>
    <property type="match status" value="1"/>
</dbReference>
<feature type="transmembrane region" description="Helical" evidence="17">
    <location>
        <begin position="50"/>
        <end position="72"/>
    </location>
</feature>
<keyword evidence="6 17" id="KW-0813">Transport</keyword>
<feature type="transmembrane region" description="Helical" evidence="17">
    <location>
        <begin position="20"/>
        <end position="38"/>
    </location>
</feature>
<keyword evidence="14 17" id="KW-0496">Mitochondrion</keyword>
<feature type="transmembrane region" description="Helical" evidence="17">
    <location>
        <begin position="79"/>
        <end position="97"/>
    </location>
</feature>
<feature type="transmembrane region" description="Helical" evidence="17">
    <location>
        <begin position="324"/>
        <end position="343"/>
    </location>
</feature>
<feature type="transmembrane region" description="Helical" evidence="17">
    <location>
        <begin position="414"/>
        <end position="431"/>
    </location>
</feature>
<comment type="catalytic activity">
    <reaction evidence="16 17">
        <text>a ubiquinone + NADH + 5 H(+)(in) = a ubiquinol + NAD(+) + 4 H(+)(out)</text>
        <dbReference type="Rhea" id="RHEA:29091"/>
        <dbReference type="Rhea" id="RHEA-COMP:9565"/>
        <dbReference type="Rhea" id="RHEA-COMP:9566"/>
        <dbReference type="ChEBI" id="CHEBI:15378"/>
        <dbReference type="ChEBI" id="CHEBI:16389"/>
        <dbReference type="ChEBI" id="CHEBI:17976"/>
        <dbReference type="ChEBI" id="CHEBI:57540"/>
        <dbReference type="ChEBI" id="CHEBI:57945"/>
        <dbReference type="EC" id="7.1.1.2"/>
    </reaction>
</comment>
<organism evidence="19">
    <name type="scientific">Unionicola foili</name>
    <dbReference type="NCBI Taxonomy" id="350889"/>
    <lineage>
        <taxon>Eukaryota</taxon>
        <taxon>Metazoa</taxon>
        <taxon>Ecdysozoa</taxon>
        <taxon>Arthropoda</taxon>
        <taxon>Chelicerata</taxon>
        <taxon>Arachnida</taxon>
        <taxon>Acari</taxon>
        <taxon>Acariformes</taxon>
        <taxon>Trombidiformes</taxon>
        <taxon>Prostigmata</taxon>
        <taxon>Anystina</taxon>
        <taxon>Parasitengona</taxon>
        <taxon>Hydracarina</taxon>
        <taxon>Hygrobatoidea</taxon>
        <taxon>Unionicolidae</taxon>
        <taxon>Unionicolinae</taxon>
        <taxon>Unionicola</taxon>
        <taxon>Parasitatax</taxon>
    </lineage>
</organism>
<feature type="transmembrane region" description="Helical" evidence="17">
    <location>
        <begin position="175"/>
        <end position="198"/>
    </location>
</feature>
<evidence type="ECO:0000256" key="15">
    <source>
        <dbReference type="ARBA" id="ARBA00023136"/>
    </source>
</evidence>
<evidence type="ECO:0000256" key="5">
    <source>
        <dbReference type="ARBA" id="ARBA00021006"/>
    </source>
</evidence>
<evidence type="ECO:0000256" key="9">
    <source>
        <dbReference type="ARBA" id="ARBA00022967"/>
    </source>
</evidence>